<keyword evidence="2 4" id="KW-0808">Transferase</keyword>
<evidence type="ECO:0000256" key="1">
    <source>
        <dbReference type="ARBA" id="ARBA00022676"/>
    </source>
</evidence>
<dbReference type="RefSeq" id="WP_301210889.1">
    <property type="nucleotide sequence ID" value="NZ_JAROCF010000001.1"/>
</dbReference>
<accession>A0ABT8KDZ8</accession>
<comment type="caution">
    <text evidence="4">The sequence shown here is derived from an EMBL/GenBank/DDBJ whole genome shotgun (WGS) entry which is preliminary data.</text>
</comment>
<keyword evidence="5" id="KW-1185">Reference proteome</keyword>
<evidence type="ECO:0000313" key="4">
    <source>
        <dbReference type="EMBL" id="MDN4614534.1"/>
    </source>
</evidence>
<evidence type="ECO:0000259" key="3">
    <source>
        <dbReference type="Pfam" id="PF13579"/>
    </source>
</evidence>
<dbReference type="EC" id="2.4.-.-" evidence="4"/>
<evidence type="ECO:0000256" key="2">
    <source>
        <dbReference type="ARBA" id="ARBA00022679"/>
    </source>
</evidence>
<dbReference type="Pfam" id="PF13692">
    <property type="entry name" value="Glyco_trans_1_4"/>
    <property type="match status" value="1"/>
</dbReference>
<dbReference type="InterPro" id="IPR028098">
    <property type="entry name" value="Glyco_trans_4-like_N"/>
</dbReference>
<evidence type="ECO:0000313" key="5">
    <source>
        <dbReference type="Proteomes" id="UP001174208"/>
    </source>
</evidence>
<dbReference type="SUPFAM" id="SSF53756">
    <property type="entry name" value="UDP-Glycosyltransferase/glycogen phosphorylase"/>
    <property type="match status" value="1"/>
</dbReference>
<dbReference type="Gene3D" id="3.40.50.2000">
    <property type="entry name" value="Glycogen Phosphorylase B"/>
    <property type="match status" value="1"/>
</dbReference>
<dbReference type="GO" id="GO:0016757">
    <property type="term" value="F:glycosyltransferase activity"/>
    <property type="evidence" value="ECO:0007669"/>
    <property type="project" value="UniProtKB-KW"/>
</dbReference>
<keyword evidence="1 4" id="KW-0328">Glycosyltransferase</keyword>
<name>A0ABT8KDZ8_9MICO</name>
<dbReference type="Proteomes" id="UP001174208">
    <property type="component" value="Unassembled WGS sequence"/>
</dbReference>
<organism evidence="4 5">
    <name type="scientific">Leifsonia williamsii</name>
    <dbReference type="NCBI Taxonomy" id="3035919"/>
    <lineage>
        <taxon>Bacteria</taxon>
        <taxon>Bacillati</taxon>
        <taxon>Actinomycetota</taxon>
        <taxon>Actinomycetes</taxon>
        <taxon>Micrococcales</taxon>
        <taxon>Microbacteriaceae</taxon>
        <taxon>Leifsonia</taxon>
    </lineage>
</organism>
<feature type="domain" description="Glycosyltransferase subfamily 4-like N-terminal" evidence="3">
    <location>
        <begin position="24"/>
        <end position="164"/>
    </location>
</feature>
<sequence>MTGEGPAKPVAVQLRVHDIGYPRNARLREHLRLLGMEVRVSPRAQRGPKPLRLLADLFAMLRDTRGARVAVLSEFSLPSAPAARVIARLRGIPLIVDGFVGKHETAIEDWGYASPRSLRALLLRLVDRASVRAADLYLIDTEARAEALREHHGRRTPVIGLPVGAPRWIAPHPPRAADGTLRVLYSGGNIPLHGLPLALEAVAAADPRVRLDLVLSGPREVVQARIDALGIGDRCTIHPPVSHRELVERMEDADVVLGIFGDSPKARGVVANKVWQGLAAGRPVVTLRTPATEELLPHAGGLLTLVDDAAGLTRALDDLRARGRFPEDAQVAERLEEFVRERYRALDDWLADRVR</sequence>
<gene>
    <name evidence="4" type="ORF">P5G50_08720</name>
</gene>
<dbReference type="EMBL" id="JAROCF010000001">
    <property type="protein sequence ID" value="MDN4614534.1"/>
    <property type="molecule type" value="Genomic_DNA"/>
</dbReference>
<dbReference type="Pfam" id="PF13579">
    <property type="entry name" value="Glyco_trans_4_4"/>
    <property type="match status" value="1"/>
</dbReference>
<proteinExistence type="predicted"/>
<protein>
    <submittedName>
        <fullName evidence="4">Glycosyltransferase</fullName>
        <ecNumber evidence="4">2.4.-.-</ecNumber>
    </submittedName>
</protein>
<reference evidence="4" key="1">
    <citation type="submission" date="2023-06" db="EMBL/GenBank/DDBJ databases">
        <title>MT1 and MT2 Draft Genomes of Novel Species.</title>
        <authorList>
            <person name="Venkateswaran K."/>
        </authorList>
    </citation>
    <scope>NUCLEOTIDE SEQUENCE</scope>
    <source>
        <strain evidence="4">F6_8S_P_1B</strain>
    </source>
</reference>